<organism evidence="3 4">
    <name type="scientific">Mikania micrantha</name>
    <name type="common">bitter vine</name>
    <dbReference type="NCBI Taxonomy" id="192012"/>
    <lineage>
        <taxon>Eukaryota</taxon>
        <taxon>Viridiplantae</taxon>
        <taxon>Streptophyta</taxon>
        <taxon>Embryophyta</taxon>
        <taxon>Tracheophyta</taxon>
        <taxon>Spermatophyta</taxon>
        <taxon>Magnoliopsida</taxon>
        <taxon>eudicotyledons</taxon>
        <taxon>Gunneridae</taxon>
        <taxon>Pentapetalae</taxon>
        <taxon>asterids</taxon>
        <taxon>campanulids</taxon>
        <taxon>Asterales</taxon>
        <taxon>Asteraceae</taxon>
        <taxon>Asteroideae</taxon>
        <taxon>Heliantheae alliance</taxon>
        <taxon>Eupatorieae</taxon>
        <taxon>Mikania</taxon>
    </lineage>
</organism>
<dbReference type="InterPro" id="IPR043502">
    <property type="entry name" value="DNA/RNA_pol_sf"/>
</dbReference>
<feature type="region of interest" description="Disordered" evidence="1">
    <location>
        <begin position="69"/>
        <end position="137"/>
    </location>
</feature>
<evidence type="ECO:0000313" key="3">
    <source>
        <dbReference type="EMBL" id="KAD4981730.1"/>
    </source>
</evidence>
<dbReference type="Pfam" id="PF07727">
    <property type="entry name" value="RVT_2"/>
    <property type="match status" value="1"/>
</dbReference>
<name>A0A5N6NMR5_9ASTR</name>
<dbReference type="CDD" id="cd09272">
    <property type="entry name" value="RNase_HI_RT_Ty1"/>
    <property type="match status" value="1"/>
</dbReference>
<reference evidence="3 4" key="1">
    <citation type="submission" date="2019-05" db="EMBL/GenBank/DDBJ databases">
        <title>Mikania micrantha, genome provides insights into the molecular mechanism of rapid growth.</title>
        <authorList>
            <person name="Liu B."/>
        </authorList>
    </citation>
    <scope>NUCLEOTIDE SEQUENCE [LARGE SCALE GENOMIC DNA]</scope>
    <source>
        <strain evidence="3">NLD-2019</strain>
        <tissue evidence="3">Leaf</tissue>
    </source>
</reference>
<feature type="domain" description="Reverse transcriptase Ty1/copia-type" evidence="2">
    <location>
        <begin position="162"/>
        <end position="371"/>
    </location>
</feature>
<feature type="compositionally biased region" description="Pro residues" evidence="1">
    <location>
        <begin position="95"/>
        <end position="106"/>
    </location>
</feature>
<comment type="caution">
    <text evidence="3">The sequence shown here is derived from an EMBL/GenBank/DDBJ whole genome shotgun (WGS) entry which is preliminary data.</text>
</comment>
<gene>
    <name evidence="3" type="ORF">E3N88_18401</name>
</gene>
<evidence type="ECO:0000313" key="4">
    <source>
        <dbReference type="Proteomes" id="UP000326396"/>
    </source>
</evidence>
<protein>
    <recommendedName>
        <fullName evidence="2">Reverse transcriptase Ty1/copia-type domain-containing protein</fullName>
    </recommendedName>
</protein>
<evidence type="ECO:0000259" key="2">
    <source>
        <dbReference type="Pfam" id="PF07727"/>
    </source>
</evidence>
<feature type="compositionally biased region" description="Low complexity" evidence="1">
    <location>
        <begin position="122"/>
        <end position="137"/>
    </location>
</feature>
<sequence length="558" mass="62431">MVLSNVDIDTWLKPGLPYSLNLKFHNVSVSTSTNSTIFLHLPYTHKSPSIFISPNFTTLSSTHTIRLSNHHSNTHTSIPSSTSASTNPSTSSQTPPLPPPPPPFRPRPSNLRPNPKQPERYTPSSFHTSSSDSEPTSFSIANRNPCWQAAMAAEYSALMRNGTWSFVLQVPGTNIVDCKWVYKIKKDQHGAVKRYKACLIAKGFHQQPGIDYNDTFSPVVKSTTIRVVLSLAITRGWSLRQLDVQNAFLHGDLTEIVYVSQPPGFVDPQKPDHVCLLHKSLYGLKQAPRAWFNRLSMALIALGFKGSKTDPSLFIYSAHRTLLYMLVYVDDIILTSNDPRAIDRVVHSLSTTFTIQDMGHLSYFLGIEIIPKVSSPLHTTANLAIGDSPLFDNPVKYRQIVGALQYVTLSRPDLAFAVNKVCQFMHSPTQNHRLTRMLICKRSQTQTGLGVRMTVDPLGNSFSILAIISFLGLLSNKRLYLGRLQNLSATYMSANPVFHARTKHVEVDFHFVREKVAQKKLNVQFISTTDQIADIFSKPLPSQRFLLLRSKLQVAPQP</sequence>
<dbReference type="AlphaFoldDB" id="A0A5N6NMR5"/>
<keyword evidence="4" id="KW-1185">Reference proteome</keyword>
<dbReference type="EMBL" id="SZYD01000010">
    <property type="protein sequence ID" value="KAD4981730.1"/>
    <property type="molecule type" value="Genomic_DNA"/>
</dbReference>
<dbReference type="PANTHER" id="PTHR11439">
    <property type="entry name" value="GAG-POL-RELATED RETROTRANSPOSON"/>
    <property type="match status" value="1"/>
</dbReference>
<dbReference type="InterPro" id="IPR013103">
    <property type="entry name" value="RVT_2"/>
</dbReference>
<evidence type="ECO:0000256" key="1">
    <source>
        <dbReference type="SAM" id="MobiDB-lite"/>
    </source>
</evidence>
<accession>A0A5N6NMR5</accession>
<feature type="compositionally biased region" description="Low complexity" evidence="1">
    <location>
        <begin position="76"/>
        <end position="94"/>
    </location>
</feature>
<dbReference type="SUPFAM" id="SSF56672">
    <property type="entry name" value="DNA/RNA polymerases"/>
    <property type="match status" value="1"/>
</dbReference>
<dbReference type="Proteomes" id="UP000326396">
    <property type="component" value="Linkage Group LG18"/>
</dbReference>
<dbReference type="OrthoDB" id="414945at2759"/>
<proteinExistence type="predicted"/>
<dbReference type="PANTHER" id="PTHR11439:SF453">
    <property type="entry name" value="RNA-DIRECTED DNA POLYMERASE"/>
    <property type="match status" value="1"/>
</dbReference>